<dbReference type="Proteomes" id="UP001059380">
    <property type="component" value="Chromosome"/>
</dbReference>
<proteinExistence type="inferred from homology"/>
<dbReference type="InterPro" id="IPR000421">
    <property type="entry name" value="FA58C"/>
</dbReference>
<gene>
    <name evidence="6" type="ORF">MOP44_26570</name>
</gene>
<reference evidence="6" key="1">
    <citation type="submission" date="2021-04" db="EMBL/GenBank/DDBJ databases">
        <title>Phylogenetic analysis of Acidobacteriaceae.</title>
        <authorList>
            <person name="Qiu L."/>
            <person name="Zhang Q."/>
        </authorList>
    </citation>
    <scope>NUCLEOTIDE SEQUENCE</scope>
    <source>
        <strain evidence="6">DSM 25168</strain>
    </source>
</reference>
<dbReference type="PANTHER" id="PTHR43536">
    <property type="entry name" value="MANNOSYLGLYCOPROTEIN ENDO-BETA-MANNOSIDASE"/>
    <property type="match status" value="1"/>
</dbReference>
<feature type="signal peptide" evidence="4">
    <location>
        <begin position="1"/>
        <end position="17"/>
    </location>
</feature>
<organism evidence="6 7">
    <name type="scientific">Occallatibacter riparius</name>
    <dbReference type="NCBI Taxonomy" id="1002689"/>
    <lineage>
        <taxon>Bacteria</taxon>
        <taxon>Pseudomonadati</taxon>
        <taxon>Acidobacteriota</taxon>
        <taxon>Terriglobia</taxon>
        <taxon>Terriglobales</taxon>
        <taxon>Acidobacteriaceae</taxon>
        <taxon>Occallatibacter</taxon>
    </lineage>
</organism>
<dbReference type="AlphaFoldDB" id="A0A9J7BN36"/>
<accession>A0A9J7BN36</accession>
<evidence type="ECO:0000259" key="5">
    <source>
        <dbReference type="PROSITE" id="PS50022"/>
    </source>
</evidence>
<dbReference type="Pfam" id="PF00703">
    <property type="entry name" value="Glyco_hydro_2"/>
    <property type="match status" value="1"/>
</dbReference>
<comment type="similarity">
    <text evidence="1">Belongs to the glycosyl hydrolase 2 family.</text>
</comment>
<evidence type="ECO:0000313" key="7">
    <source>
        <dbReference type="Proteomes" id="UP001059380"/>
    </source>
</evidence>
<dbReference type="InterPro" id="IPR008979">
    <property type="entry name" value="Galactose-bd-like_sf"/>
</dbReference>
<dbReference type="InterPro" id="IPR013783">
    <property type="entry name" value="Ig-like_fold"/>
</dbReference>
<dbReference type="SUPFAM" id="SSF49303">
    <property type="entry name" value="beta-Galactosidase/glucuronidase domain"/>
    <property type="match status" value="3"/>
</dbReference>
<dbReference type="InterPro" id="IPR043534">
    <property type="entry name" value="EBDG/EBM"/>
</dbReference>
<protein>
    <submittedName>
        <fullName evidence="6">Discoidin domain-containing protein</fullName>
    </submittedName>
</protein>
<dbReference type="Pfam" id="PF00754">
    <property type="entry name" value="F5_F8_type_C"/>
    <property type="match status" value="1"/>
</dbReference>
<dbReference type="KEGG" id="orp:MOP44_26570"/>
<dbReference type="GO" id="GO:0004553">
    <property type="term" value="F:hydrolase activity, hydrolyzing O-glycosyl compounds"/>
    <property type="evidence" value="ECO:0007669"/>
    <property type="project" value="InterPro"/>
</dbReference>
<feature type="domain" description="F5/8 type C" evidence="5">
    <location>
        <begin position="234"/>
        <end position="329"/>
    </location>
</feature>
<keyword evidence="2" id="KW-0378">Hydrolase</keyword>
<dbReference type="Pfam" id="PF18368">
    <property type="entry name" value="Ig_GlcNase"/>
    <property type="match status" value="1"/>
</dbReference>
<dbReference type="InterPro" id="IPR054593">
    <property type="entry name" value="Beta-mannosidase-like_N2"/>
</dbReference>
<dbReference type="Gene3D" id="2.60.40.10">
    <property type="entry name" value="Immunoglobulins"/>
    <property type="match status" value="2"/>
</dbReference>
<dbReference type="SUPFAM" id="SSF51445">
    <property type="entry name" value="(Trans)glycosidases"/>
    <property type="match status" value="1"/>
</dbReference>
<evidence type="ECO:0000256" key="4">
    <source>
        <dbReference type="SAM" id="SignalP"/>
    </source>
</evidence>
<evidence type="ECO:0000313" key="6">
    <source>
        <dbReference type="EMBL" id="UWZ84107.1"/>
    </source>
</evidence>
<dbReference type="PANTHER" id="PTHR43536:SF1">
    <property type="entry name" value="MANNOSYLGLYCOPROTEIN ENDO-BETA-MANNOSIDASE"/>
    <property type="match status" value="1"/>
</dbReference>
<sequence length="1159" mass="127641">MKTAVLFLLASSVVASAQQYTRGLGVYPGDPKQYDGPSLVVDATTYRNLALHRPAYQSSAYDYNLTAQLATDGIKETAPPLWVVTSTSDRGVLPKAEREAFLDEGVVSSVDVAGEHPWVQFDVKGAQPPEIDHMDVVLRKIYAAAPQGGWTIVVAGSDDGAAWNEVGRFTGIDFPGSHDSEPSFTVPVVFPAAVHYRSYRLTFSAPNVKKWGVADVDPSYKGRRVYVAGPQVFTSAWMSAGEGEEWVSVDLGAPCTFDRVALTWVKRAAEGSIQVSDDGVKWQTLQALNGNDDVRLASAAHGRWVRVLMTKPAEAGGHYILSELEVYGRGGPVARAQAAVAAGNDGSLTLTRGAWRVERASQVTATGEQLSEAGFADASWMVATVPGTVLTSYLNDGAIADPNFGENQYVVSDSYFTADFWYRDEFTAPALAVGRHAWLNFDGVNWKAEVYLNGQRLGAIDGGFMRGKFDVTSLLHPGAKNALAVRVLRNAHPGGTKDKEGDSPNGGALGLDNPTYHASIGWDWMPTIRGRNTGIWSNVMLTQTGAVTIENPLVTTTLQLPDTSHADVTIAARLSNEEGKTVAGTLRVKFGDITVEQPVTLEGGAKTVTLSPETNPQLRISNPKLWWPNGYGDPNLYPVTISFVADGKVSDTTSFKAGIRQFTYSEEGGALKMWINGRRFIARGGNWGFPESMLRYRQREYDIAMRYHRDQHFNMLRNWVGQTGDEALYDAADRYGIVVWQDFWLANPWDGPNPENNAFFLAGARDYVLKIRNHASVGLYCGRNEGFPPKFLDDGLRSMVAELEPNSHYISSSADGPVEGRGPYRVEPLRYYFEHTPPKFHSEIGAPNVPEMAIMQRTLDEKGMWPVGPEWRLHDFYPDNPFETAVEKDFGGAKSAAEFVELAQFVDYNAYRGMFEGQSKNRPGVLIWMSHPAWPSILWQTYDYFFDTDAAYFAAKHASEPLHIQWNAAADTLEVVNYNAGDQTGLTARAEVIDIDGKTKWQQSANLDSKEDSTESPLKMQYPAGLARTHFIRLTLLKGDKVLSTNFYLHGNAEEDYAGIRGLAAAKVEMKTHITQTGSTWHVTAELHNASATPALMVRVKVVREKSGDLIAPALYDDNYVALMPGEKRNIQVTFEDADTRGEKPRVVMEGFNLEAARH</sequence>
<evidence type="ECO:0000256" key="1">
    <source>
        <dbReference type="ARBA" id="ARBA00007401"/>
    </source>
</evidence>
<dbReference type="Pfam" id="PF22666">
    <property type="entry name" value="Glyco_hydro_2_N2"/>
    <property type="match status" value="1"/>
</dbReference>
<dbReference type="InterPro" id="IPR036156">
    <property type="entry name" value="Beta-gal/glucu_dom_sf"/>
</dbReference>
<dbReference type="InterPro" id="IPR006102">
    <property type="entry name" value="Ig-like_GH2"/>
</dbReference>
<dbReference type="InterPro" id="IPR017853">
    <property type="entry name" value="GH"/>
</dbReference>
<keyword evidence="4" id="KW-0732">Signal</keyword>
<name>A0A9J7BN36_9BACT</name>
<keyword evidence="3" id="KW-0326">Glycosidase</keyword>
<dbReference type="SUPFAM" id="SSF49785">
    <property type="entry name" value="Galactose-binding domain-like"/>
    <property type="match status" value="2"/>
</dbReference>
<dbReference type="EMBL" id="CP093313">
    <property type="protein sequence ID" value="UWZ84107.1"/>
    <property type="molecule type" value="Genomic_DNA"/>
</dbReference>
<evidence type="ECO:0000256" key="2">
    <source>
        <dbReference type="ARBA" id="ARBA00022801"/>
    </source>
</evidence>
<evidence type="ECO:0000256" key="3">
    <source>
        <dbReference type="ARBA" id="ARBA00023295"/>
    </source>
</evidence>
<dbReference type="RefSeq" id="WP_260793611.1">
    <property type="nucleotide sequence ID" value="NZ_CP093313.1"/>
</dbReference>
<dbReference type="InterPro" id="IPR041351">
    <property type="entry name" value="Ig_GlcNase"/>
</dbReference>
<feature type="chain" id="PRO_5039906137" evidence="4">
    <location>
        <begin position="18"/>
        <end position="1159"/>
    </location>
</feature>
<dbReference type="PROSITE" id="PS50022">
    <property type="entry name" value="FA58C_3"/>
    <property type="match status" value="1"/>
</dbReference>
<keyword evidence="7" id="KW-1185">Reference proteome</keyword>
<dbReference type="GO" id="GO:0005975">
    <property type="term" value="P:carbohydrate metabolic process"/>
    <property type="evidence" value="ECO:0007669"/>
    <property type="project" value="InterPro"/>
</dbReference>
<dbReference type="Gene3D" id="3.20.20.80">
    <property type="entry name" value="Glycosidases"/>
    <property type="match status" value="1"/>
</dbReference>
<dbReference type="Gene3D" id="2.60.120.260">
    <property type="entry name" value="Galactose-binding domain-like"/>
    <property type="match status" value="3"/>
</dbReference>